<reference evidence="3" key="1">
    <citation type="submission" date="2015-03" db="EMBL/GenBank/DDBJ databases">
        <authorList>
            <person name="Nijsse Bart"/>
        </authorList>
    </citation>
    <scope>NUCLEOTIDE SEQUENCE [LARGE SCALE GENOMIC DNA]</scope>
</reference>
<protein>
    <submittedName>
        <fullName evidence="2">Uncharacterized protein</fullName>
    </submittedName>
</protein>
<keyword evidence="1" id="KW-0812">Transmembrane</keyword>
<evidence type="ECO:0000313" key="2">
    <source>
        <dbReference type="EMBL" id="CQR72324.1"/>
    </source>
</evidence>
<evidence type="ECO:0000313" key="3">
    <source>
        <dbReference type="Proteomes" id="UP000049855"/>
    </source>
</evidence>
<keyword evidence="1" id="KW-0472">Membrane</keyword>
<keyword evidence="1" id="KW-1133">Transmembrane helix</keyword>
<organism evidence="2 3">
    <name type="scientific">Sporomusa ovata</name>
    <dbReference type="NCBI Taxonomy" id="2378"/>
    <lineage>
        <taxon>Bacteria</taxon>
        <taxon>Bacillati</taxon>
        <taxon>Bacillota</taxon>
        <taxon>Negativicutes</taxon>
        <taxon>Selenomonadales</taxon>
        <taxon>Sporomusaceae</taxon>
        <taxon>Sporomusa</taxon>
    </lineage>
</organism>
<dbReference type="Proteomes" id="UP000049855">
    <property type="component" value="Unassembled WGS sequence"/>
</dbReference>
<name>A0A0U1L073_9FIRM</name>
<feature type="transmembrane region" description="Helical" evidence="1">
    <location>
        <begin position="56"/>
        <end position="73"/>
    </location>
</feature>
<gene>
    <name evidence="2" type="ORF">SpAn4DRAFT_2784</name>
</gene>
<accession>A0A0U1L073</accession>
<dbReference type="EMBL" id="CTRP01000010">
    <property type="protein sequence ID" value="CQR72324.1"/>
    <property type="molecule type" value="Genomic_DNA"/>
</dbReference>
<evidence type="ECO:0000256" key="1">
    <source>
        <dbReference type="SAM" id="Phobius"/>
    </source>
</evidence>
<dbReference type="AlphaFoldDB" id="A0A0U1L073"/>
<proteinExistence type="predicted"/>
<keyword evidence="3" id="KW-1185">Reference proteome</keyword>
<sequence>MPSTSLKPGKGKKIPSLVLGWAKESELNLTSKLYIFIDVISIMLNFFKLYLLVRFILFLALAILALAVARAFFDTTTY</sequence>